<organism evidence="3 4">
    <name type="scientific">Chlamydomonas eustigma</name>
    <dbReference type="NCBI Taxonomy" id="1157962"/>
    <lineage>
        <taxon>Eukaryota</taxon>
        <taxon>Viridiplantae</taxon>
        <taxon>Chlorophyta</taxon>
        <taxon>core chlorophytes</taxon>
        <taxon>Chlorophyceae</taxon>
        <taxon>CS clade</taxon>
        <taxon>Chlamydomonadales</taxon>
        <taxon>Chlamydomonadaceae</taxon>
        <taxon>Chlamydomonas</taxon>
    </lineage>
</organism>
<feature type="domain" description="Expansin-like EG45" evidence="2">
    <location>
        <begin position="52"/>
        <end position="180"/>
    </location>
</feature>
<sequence>MPQYWVFALLFIFVLNCQRLTTTAAQSMNTPYTPWLSGRATFYGLDGWNIMKGSCNYGYIGLQEPLGWDVTALADVLTAYPESCSMCIEVRCYPAVISDNYGNILNRTGACFNPSYSVVTRVTDTCPCTFAPNFYSNRRWCCGDMFHMDMSQWAFEKLASKKWGVMATQYRMVPCSYQPQNPAPTSPEATPFYGNNPSFVPPTRDWPEYEVNEPQPLAAFTGNYGTGFFDASWNTLIYPSSTSSGQGVLGQNAICAAISPNGALAFRAYPGIFTNRISLHFWMYVGVTGTGGSTAQVADININVRNSKVAGCTPQRIYAVSPTQYAPRCTYCTDYWWRWVYYLPGFTGGSPANPINNPTSFSGCGSSSASQLDQIEFRNDGTNTKFICLSDIHLYGQLAY</sequence>
<gene>
    <name evidence="3" type="ORF">CEUSTIGMA_g2564.t1</name>
</gene>
<proteinExistence type="predicted"/>
<dbReference type="OrthoDB" id="5823761at2759"/>
<accession>A0A250WX62</accession>
<dbReference type="Proteomes" id="UP000232323">
    <property type="component" value="Unassembled WGS sequence"/>
</dbReference>
<dbReference type="PANTHER" id="PTHR31867">
    <property type="entry name" value="EXPANSIN-A15"/>
    <property type="match status" value="1"/>
</dbReference>
<keyword evidence="4" id="KW-1185">Reference proteome</keyword>
<dbReference type="EMBL" id="BEGY01000010">
    <property type="protein sequence ID" value="GAX75120.1"/>
    <property type="molecule type" value="Genomic_DNA"/>
</dbReference>
<dbReference type="InterPro" id="IPR036908">
    <property type="entry name" value="RlpA-like_sf"/>
</dbReference>
<reference evidence="3 4" key="1">
    <citation type="submission" date="2017-08" db="EMBL/GenBank/DDBJ databases">
        <title>Acidophilic green algal genome provides insights into adaptation to an acidic environment.</title>
        <authorList>
            <person name="Hirooka S."/>
            <person name="Hirose Y."/>
            <person name="Kanesaki Y."/>
            <person name="Higuchi S."/>
            <person name="Fujiwara T."/>
            <person name="Onuma R."/>
            <person name="Era A."/>
            <person name="Ohbayashi R."/>
            <person name="Uzuka A."/>
            <person name="Nozaki H."/>
            <person name="Yoshikawa H."/>
            <person name="Miyagishima S.Y."/>
        </authorList>
    </citation>
    <scope>NUCLEOTIDE SEQUENCE [LARGE SCALE GENOMIC DNA]</scope>
    <source>
        <strain evidence="3 4">NIES-2499</strain>
    </source>
</reference>
<protein>
    <recommendedName>
        <fullName evidence="2">Expansin-like EG45 domain-containing protein</fullName>
    </recommendedName>
</protein>
<evidence type="ECO:0000256" key="1">
    <source>
        <dbReference type="SAM" id="SignalP"/>
    </source>
</evidence>
<dbReference type="InterPro" id="IPR002963">
    <property type="entry name" value="Expansin"/>
</dbReference>
<dbReference type="SUPFAM" id="SSF50685">
    <property type="entry name" value="Barwin-like endoglucanases"/>
    <property type="match status" value="1"/>
</dbReference>
<dbReference type="AlphaFoldDB" id="A0A250WX62"/>
<feature type="signal peptide" evidence="1">
    <location>
        <begin position="1"/>
        <end position="24"/>
    </location>
</feature>
<dbReference type="GO" id="GO:0009664">
    <property type="term" value="P:plant-type cell wall organization"/>
    <property type="evidence" value="ECO:0007669"/>
    <property type="project" value="InterPro"/>
</dbReference>
<dbReference type="STRING" id="1157962.A0A250WX62"/>
<evidence type="ECO:0000313" key="4">
    <source>
        <dbReference type="Proteomes" id="UP000232323"/>
    </source>
</evidence>
<keyword evidence="1" id="KW-0732">Signal</keyword>
<dbReference type="InterPro" id="IPR007112">
    <property type="entry name" value="Expansin/allergen_DPBB_dom"/>
</dbReference>
<dbReference type="PROSITE" id="PS50842">
    <property type="entry name" value="EXPANSIN_EG45"/>
    <property type="match status" value="1"/>
</dbReference>
<evidence type="ECO:0000313" key="3">
    <source>
        <dbReference type="EMBL" id="GAX75120.1"/>
    </source>
</evidence>
<evidence type="ECO:0000259" key="2">
    <source>
        <dbReference type="PROSITE" id="PS50842"/>
    </source>
</evidence>
<dbReference type="CDD" id="cd22271">
    <property type="entry name" value="DPBB_EXP_N-like"/>
    <property type="match status" value="1"/>
</dbReference>
<dbReference type="SMART" id="SM00837">
    <property type="entry name" value="DPBB_1"/>
    <property type="match status" value="1"/>
</dbReference>
<comment type="caution">
    <text evidence="3">The sequence shown here is derived from an EMBL/GenBank/DDBJ whole genome shotgun (WGS) entry which is preliminary data.</text>
</comment>
<feature type="chain" id="PRO_5013259113" description="Expansin-like EG45 domain-containing protein" evidence="1">
    <location>
        <begin position="25"/>
        <end position="400"/>
    </location>
</feature>
<dbReference type="Gene3D" id="2.40.40.10">
    <property type="entry name" value="RlpA-like domain"/>
    <property type="match status" value="1"/>
</dbReference>
<name>A0A250WX62_9CHLO</name>